<dbReference type="InterPro" id="IPR001547">
    <property type="entry name" value="Glyco_hydro_5"/>
</dbReference>
<dbReference type="SUPFAM" id="SSF51445">
    <property type="entry name" value="(Trans)glycosidases"/>
    <property type="match status" value="1"/>
</dbReference>
<dbReference type="InterPro" id="IPR018087">
    <property type="entry name" value="Glyco_hydro_5_CS"/>
</dbReference>
<dbReference type="Gene3D" id="3.20.20.80">
    <property type="entry name" value="Glycosidases"/>
    <property type="match status" value="1"/>
</dbReference>
<dbReference type="EMBL" id="CP136336">
    <property type="protein sequence ID" value="WOB08549.1"/>
    <property type="molecule type" value="Genomic_DNA"/>
</dbReference>
<evidence type="ECO:0000256" key="4">
    <source>
        <dbReference type="SAM" id="MobiDB-lite"/>
    </source>
</evidence>
<proteinExistence type="inferred from homology"/>
<evidence type="ECO:0000256" key="1">
    <source>
        <dbReference type="ARBA" id="ARBA00022801"/>
    </source>
</evidence>
<reference evidence="7 8" key="1">
    <citation type="submission" date="2023-10" db="EMBL/GenBank/DDBJ databases">
        <title>Bacteria for the degradation of biodegradable plastic PBAT(Polybutylene adipate terephthalate).</title>
        <authorList>
            <person name="Weon H.-Y."/>
            <person name="Yeon J."/>
        </authorList>
    </citation>
    <scope>NUCLEOTIDE SEQUENCE [LARGE SCALE GENOMIC DNA]</scope>
    <source>
        <strain evidence="7 8">SBD 7-3</strain>
    </source>
</reference>
<evidence type="ECO:0000259" key="6">
    <source>
        <dbReference type="Pfam" id="PF00150"/>
    </source>
</evidence>
<evidence type="ECO:0000313" key="8">
    <source>
        <dbReference type="Proteomes" id="UP001303946"/>
    </source>
</evidence>
<evidence type="ECO:0000313" key="7">
    <source>
        <dbReference type="EMBL" id="WOB08549.1"/>
    </source>
</evidence>
<dbReference type="Pfam" id="PF00150">
    <property type="entry name" value="Cellulase"/>
    <property type="match status" value="1"/>
</dbReference>
<organism evidence="7 8">
    <name type="scientific">Piscinibacter gummiphilus</name>
    <dbReference type="NCBI Taxonomy" id="946333"/>
    <lineage>
        <taxon>Bacteria</taxon>
        <taxon>Pseudomonadati</taxon>
        <taxon>Pseudomonadota</taxon>
        <taxon>Betaproteobacteria</taxon>
        <taxon>Burkholderiales</taxon>
        <taxon>Sphaerotilaceae</taxon>
        <taxon>Piscinibacter</taxon>
    </lineage>
</organism>
<feature type="signal peptide" evidence="5">
    <location>
        <begin position="1"/>
        <end position="27"/>
    </location>
</feature>
<keyword evidence="5" id="KW-0732">Signal</keyword>
<dbReference type="PROSITE" id="PS51257">
    <property type="entry name" value="PROKAR_LIPOPROTEIN"/>
    <property type="match status" value="1"/>
</dbReference>
<name>A0ABZ0D1G4_9BURK</name>
<gene>
    <name evidence="7" type="ORF">RXV79_00515</name>
</gene>
<dbReference type="InterPro" id="IPR017853">
    <property type="entry name" value="GH"/>
</dbReference>
<comment type="similarity">
    <text evidence="3">Belongs to the glycosyl hydrolase 5 (cellulase A) family.</text>
</comment>
<evidence type="ECO:0000256" key="3">
    <source>
        <dbReference type="RuleBase" id="RU361153"/>
    </source>
</evidence>
<feature type="region of interest" description="Disordered" evidence="4">
    <location>
        <begin position="35"/>
        <end position="56"/>
    </location>
</feature>
<dbReference type="PANTHER" id="PTHR34142">
    <property type="entry name" value="ENDO-BETA-1,4-GLUCANASE A"/>
    <property type="match status" value="1"/>
</dbReference>
<dbReference type="GO" id="GO:0016787">
    <property type="term" value="F:hydrolase activity"/>
    <property type="evidence" value="ECO:0007669"/>
    <property type="project" value="UniProtKB-KW"/>
</dbReference>
<accession>A0ABZ0D1G4</accession>
<protein>
    <submittedName>
        <fullName evidence="7">Glycoside hydrolase family 5 protein</fullName>
    </submittedName>
</protein>
<keyword evidence="8" id="KW-1185">Reference proteome</keyword>
<dbReference type="RefSeq" id="WP_316701325.1">
    <property type="nucleotide sequence ID" value="NZ_CP136336.1"/>
</dbReference>
<dbReference type="Proteomes" id="UP001303946">
    <property type="component" value="Chromosome"/>
</dbReference>
<sequence length="373" mass="40488">MSKAVHDMRASLVSILALCAFTSLISACGGGGGGEPTASDNTAASPTASASAVTESAELTTPGLRWRGVNLSGAEYNSTLLPGRYGFEYFYPNQTSVDYFQSKGMNLIRLPFLWERVQPTLYGALDQTELQRLVGFVNSTTAKGITVLIDPHNYGRYRQQVIGSPGVPHTAFGDLWYRLAATFKSNPKVLFGLMNEPYGMTTENWVGAANEAIRRIRLAGATNTIAVPGNAWSGAYSWTANFYGTPNAQAMLQIADSRNNLVFEVHQYLDTDSSGTTTGCVSATIGAQRLQVFTDWLRANGKRGLLGEFAAANTDTCKQALNGMLAFMQTNSDVWVGWSYWLAGAWASHDPFSLQPVNGVDRPQMQVLQPYLN</sequence>
<feature type="chain" id="PRO_5046409235" evidence="5">
    <location>
        <begin position="28"/>
        <end position="373"/>
    </location>
</feature>
<evidence type="ECO:0000256" key="5">
    <source>
        <dbReference type="SAM" id="SignalP"/>
    </source>
</evidence>
<evidence type="ECO:0000256" key="2">
    <source>
        <dbReference type="ARBA" id="ARBA00023295"/>
    </source>
</evidence>
<dbReference type="PROSITE" id="PS00659">
    <property type="entry name" value="GLYCOSYL_HYDROL_F5"/>
    <property type="match status" value="1"/>
</dbReference>
<dbReference type="PANTHER" id="PTHR34142:SF1">
    <property type="entry name" value="GLYCOSIDE HYDROLASE FAMILY 5 DOMAIN-CONTAINING PROTEIN"/>
    <property type="match status" value="1"/>
</dbReference>
<feature type="compositionally biased region" description="Low complexity" evidence="4">
    <location>
        <begin position="37"/>
        <end position="56"/>
    </location>
</feature>
<keyword evidence="1 3" id="KW-0378">Hydrolase</keyword>
<feature type="domain" description="Glycoside hydrolase family 5" evidence="6">
    <location>
        <begin position="71"/>
        <end position="342"/>
    </location>
</feature>
<keyword evidence="2 3" id="KW-0326">Glycosidase</keyword>